<dbReference type="InterPro" id="IPR002696">
    <property type="entry name" value="Membr_insert_effic_factor_YidD"/>
</dbReference>
<dbReference type="PANTHER" id="PTHR33383:SF1">
    <property type="entry name" value="MEMBRANE PROTEIN INSERTION EFFICIENCY FACTOR-RELATED"/>
    <property type="match status" value="1"/>
</dbReference>
<dbReference type="SMART" id="SM01234">
    <property type="entry name" value="Haemolytic"/>
    <property type="match status" value="1"/>
</dbReference>
<keyword evidence="1" id="KW-1003">Cell membrane</keyword>
<evidence type="ECO:0000313" key="4">
    <source>
        <dbReference type="Proteomes" id="UP001168380"/>
    </source>
</evidence>
<gene>
    <name evidence="3" type="primary">yidD</name>
    <name evidence="3" type="ORF">QWI16_05740</name>
</gene>
<evidence type="ECO:0000256" key="1">
    <source>
        <dbReference type="HAMAP-Rule" id="MF_00386"/>
    </source>
</evidence>
<organism evidence="3 4">
    <name type="scientific">Gilvimarinus algae</name>
    <dbReference type="NCBI Taxonomy" id="3058037"/>
    <lineage>
        <taxon>Bacteria</taxon>
        <taxon>Pseudomonadati</taxon>
        <taxon>Pseudomonadota</taxon>
        <taxon>Gammaproteobacteria</taxon>
        <taxon>Cellvibrionales</taxon>
        <taxon>Cellvibrionaceae</taxon>
        <taxon>Gilvimarinus</taxon>
    </lineage>
</organism>
<dbReference type="HAMAP" id="MF_00386">
    <property type="entry name" value="UPF0161_YidD"/>
    <property type="match status" value="1"/>
</dbReference>
<dbReference type="PANTHER" id="PTHR33383">
    <property type="entry name" value="MEMBRANE PROTEIN INSERTION EFFICIENCY FACTOR-RELATED"/>
    <property type="match status" value="1"/>
</dbReference>
<proteinExistence type="inferred from homology"/>
<dbReference type="Proteomes" id="UP001168380">
    <property type="component" value="Unassembled WGS sequence"/>
</dbReference>
<evidence type="ECO:0000256" key="2">
    <source>
        <dbReference type="SAM" id="MobiDB-lite"/>
    </source>
</evidence>
<comment type="similarity">
    <text evidence="1">Belongs to the UPF0161 family.</text>
</comment>
<evidence type="ECO:0000313" key="3">
    <source>
        <dbReference type="EMBL" id="MDO3381669.1"/>
    </source>
</evidence>
<keyword evidence="1" id="KW-0472">Membrane</keyword>
<dbReference type="RefSeq" id="WP_302711809.1">
    <property type="nucleotide sequence ID" value="NZ_JAULRT010000035.1"/>
</dbReference>
<comment type="subcellular location">
    <subcellularLocation>
        <location evidence="1">Cell membrane</location>
        <topology evidence="1">Peripheral membrane protein</topology>
        <orientation evidence="1">Cytoplasmic side</orientation>
    </subcellularLocation>
</comment>
<name>A0ABT8TDM7_9GAMM</name>
<dbReference type="Pfam" id="PF01809">
    <property type="entry name" value="YidD"/>
    <property type="match status" value="1"/>
</dbReference>
<comment type="caution">
    <text evidence="3">The sequence shown here is derived from an EMBL/GenBank/DDBJ whole genome shotgun (WGS) entry which is preliminary data.</text>
</comment>
<accession>A0ABT8TDM7</accession>
<protein>
    <recommendedName>
        <fullName evidence="1">Putative membrane protein insertion efficiency factor</fullName>
    </recommendedName>
</protein>
<dbReference type="EMBL" id="JAULRT010000035">
    <property type="protein sequence ID" value="MDO3381669.1"/>
    <property type="molecule type" value="Genomic_DNA"/>
</dbReference>
<feature type="compositionally biased region" description="Basic and acidic residues" evidence="2">
    <location>
        <begin position="68"/>
        <end position="83"/>
    </location>
</feature>
<keyword evidence="4" id="KW-1185">Reference proteome</keyword>
<comment type="function">
    <text evidence="1">Could be involved in insertion of integral membrane proteins into the membrane.</text>
</comment>
<reference evidence="3" key="1">
    <citation type="submission" date="2023-07" db="EMBL/GenBank/DDBJ databases">
        <title>Gilvimarinus algae sp. nov., isolated from the surface of Kelp.</title>
        <authorList>
            <person name="Sun Y.Y."/>
            <person name="Gong Y."/>
            <person name="Du Z.J."/>
        </authorList>
    </citation>
    <scope>NUCLEOTIDE SEQUENCE</scope>
    <source>
        <strain evidence="3">SDUM040014</strain>
    </source>
</reference>
<feature type="region of interest" description="Disordered" evidence="2">
    <location>
        <begin position="62"/>
        <end position="83"/>
    </location>
</feature>
<dbReference type="NCBIfam" id="TIGR00278">
    <property type="entry name" value="membrane protein insertion efficiency factor YidD"/>
    <property type="match status" value="1"/>
</dbReference>
<sequence>MSWLAIKLIRLYRYFLSPWIGNQCRFYPSCSHYGEEAIKTHGFIKGGYLTARRLLKCHPWHPGGLDPVPDKPNKQRQLTDGKL</sequence>